<keyword evidence="3" id="KW-1185">Reference proteome</keyword>
<evidence type="ECO:0000256" key="1">
    <source>
        <dbReference type="SAM" id="Coils"/>
    </source>
</evidence>
<gene>
    <name evidence="2" type="ORF">C2845_PM11G17710</name>
</gene>
<evidence type="ECO:0000313" key="2">
    <source>
        <dbReference type="EMBL" id="RLN07803.1"/>
    </source>
</evidence>
<feature type="coiled-coil region" evidence="1">
    <location>
        <begin position="17"/>
        <end position="72"/>
    </location>
</feature>
<sequence>MKTLIATHCASRQLEDHSSVLAEVASLKEKMVNLEEEKIALTTKMNLEKNRLAAAAEKSKNLENQLKKSQTKGTDVKTELTAAQKKCLKMKNKLTLIRGAVANGVEALLNEMPDFMSKYGLTPLELEVEGLYVNQFFDWLRTCLAMLDDGSKLYGDLSAVVAARTLAASVCSLLPSDANSPPVISKTQLRTLCSDAFNWPSDNAVRPEKLPTLPKNIAKNFMESFFKGKGS</sequence>
<evidence type="ECO:0000313" key="3">
    <source>
        <dbReference type="Proteomes" id="UP000275267"/>
    </source>
</evidence>
<dbReference type="EMBL" id="PQIB02000007">
    <property type="protein sequence ID" value="RLN07803.1"/>
    <property type="molecule type" value="Genomic_DNA"/>
</dbReference>
<protein>
    <submittedName>
        <fullName evidence="2">Uncharacterized protein</fullName>
    </submittedName>
</protein>
<proteinExistence type="predicted"/>
<comment type="caution">
    <text evidence="2">The sequence shown here is derived from an EMBL/GenBank/DDBJ whole genome shotgun (WGS) entry which is preliminary data.</text>
</comment>
<dbReference type="OrthoDB" id="719414at2759"/>
<name>A0A3L6RRN3_PANMI</name>
<dbReference type="AlphaFoldDB" id="A0A3L6RRN3"/>
<dbReference type="Proteomes" id="UP000275267">
    <property type="component" value="Unassembled WGS sequence"/>
</dbReference>
<organism evidence="2 3">
    <name type="scientific">Panicum miliaceum</name>
    <name type="common">Proso millet</name>
    <name type="synonym">Broomcorn millet</name>
    <dbReference type="NCBI Taxonomy" id="4540"/>
    <lineage>
        <taxon>Eukaryota</taxon>
        <taxon>Viridiplantae</taxon>
        <taxon>Streptophyta</taxon>
        <taxon>Embryophyta</taxon>
        <taxon>Tracheophyta</taxon>
        <taxon>Spermatophyta</taxon>
        <taxon>Magnoliopsida</taxon>
        <taxon>Liliopsida</taxon>
        <taxon>Poales</taxon>
        <taxon>Poaceae</taxon>
        <taxon>PACMAD clade</taxon>
        <taxon>Panicoideae</taxon>
        <taxon>Panicodae</taxon>
        <taxon>Paniceae</taxon>
        <taxon>Panicinae</taxon>
        <taxon>Panicum</taxon>
        <taxon>Panicum sect. Panicum</taxon>
    </lineage>
</organism>
<keyword evidence="1" id="KW-0175">Coiled coil</keyword>
<reference evidence="3" key="1">
    <citation type="journal article" date="2019" name="Nat. Commun.">
        <title>The genome of broomcorn millet.</title>
        <authorList>
            <person name="Zou C."/>
            <person name="Miki D."/>
            <person name="Li D."/>
            <person name="Tang Q."/>
            <person name="Xiao L."/>
            <person name="Rajput S."/>
            <person name="Deng P."/>
            <person name="Jia W."/>
            <person name="Huang R."/>
            <person name="Zhang M."/>
            <person name="Sun Y."/>
            <person name="Hu J."/>
            <person name="Fu X."/>
            <person name="Schnable P.S."/>
            <person name="Li F."/>
            <person name="Zhang H."/>
            <person name="Feng B."/>
            <person name="Zhu X."/>
            <person name="Liu R."/>
            <person name="Schnable J.C."/>
            <person name="Zhu J.-K."/>
            <person name="Zhang H."/>
        </authorList>
    </citation>
    <scope>NUCLEOTIDE SEQUENCE [LARGE SCALE GENOMIC DNA]</scope>
</reference>
<accession>A0A3L6RRN3</accession>